<evidence type="ECO:0000313" key="2">
    <source>
        <dbReference type="Proteomes" id="UP000307000"/>
    </source>
</evidence>
<proteinExistence type="predicted"/>
<protein>
    <submittedName>
        <fullName evidence="1">Uncharacterized protein</fullName>
    </submittedName>
</protein>
<accession>A0A5B7WVE2</accession>
<evidence type="ECO:0000313" key="1">
    <source>
        <dbReference type="EMBL" id="QCY47265.1"/>
    </source>
</evidence>
<organism evidence="1 2">
    <name type="scientific">Glutamicibacter creatinolyticus</name>
    <dbReference type="NCBI Taxonomy" id="162496"/>
    <lineage>
        <taxon>Bacteria</taxon>
        <taxon>Bacillati</taxon>
        <taxon>Actinomycetota</taxon>
        <taxon>Actinomycetes</taxon>
        <taxon>Micrococcales</taxon>
        <taxon>Micrococcaceae</taxon>
        <taxon>Glutamicibacter</taxon>
    </lineage>
</organism>
<dbReference type="KEGG" id="gcr:GcLGCM259_1534"/>
<reference evidence="1 2" key="1">
    <citation type="submission" date="2018-12" db="EMBL/GenBank/DDBJ databases">
        <title>Complete Genome Sequence of Glutamicibacter creatinolyticus strain LGCM259,isolated from an abscess of a 12-year-old mare in Italy.</title>
        <authorList>
            <person name="Santos R.G."/>
            <person name="Silva A.L."/>
            <person name="Seyffert N."/>
            <person name="Castro T.L.P."/>
            <person name="Attili A.R."/>
            <person name="Rifici C."/>
            <person name="Mazzullo G."/>
            <person name="Brenig B."/>
            <person name="Venanzi F."/>
            <person name="Azevedo V."/>
        </authorList>
    </citation>
    <scope>NUCLEOTIDE SEQUENCE [LARGE SCALE GENOMIC DNA]</scope>
    <source>
        <strain evidence="1 2">LGCM 259</strain>
    </source>
</reference>
<dbReference type="Proteomes" id="UP000307000">
    <property type="component" value="Chromosome"/>
</dbReference>
<gene>
    <name evidence="1" type="ORF">GcLGCM259_1534</name>
</gene>
<dbReference type="EMBL" id="CP034412">
    <property type="protein sequence ID" value="QCY47265.1"/>
    <property type="molecule type" value="Genomic_DNA"/>
</dbReference>
<sequence length="164" mass="17951">MLRPRRARRLEQNIRKAPMGLFGRKSRTAAEEQQQQQLAQGEPLLGDGYTLRATGQLGGVRKRTPITVVELSTQSLTGWFHLDEARSFFTERSAILESWNNSPAELYLATVKATGNGSPADAALAGLGEGQAALLQPTGSGMQVVLLLEQGELQRIRGWIEQLP</sequence>
<keyword evidence="2" id="KW-1185">Reference proteome</keyword>
<name>A0A5B7WVE2_9MICC</name>
<dbReference type="AlphaFoldDB" id="A0A5B7WVE2"/>